<dbReference type="Pfam" id="PF00496">
    <property type="entry name" value="SBP_bac_5"/>
    <property type="match status" value="1"/>
</dbReference>
<evidence type="ECO:0000259" key="6">
    <source>
        <dbReference type="Pfam" id="PF00496"/>
    </source>
</evidence>
<keyword evidence="5" id="KW-1133">Transmembrane helix</keyword>
<dbReference type="PANTHER" id="PTHR30290:SF10">
    <property type="entry name" value="PERIPLASMIC OLIGOPEPTIDE-BINDING PROTEIN-RELATED"/>
    <property type="match status" value="1"/>
</dbReference>
<dbReference type="Gene3D" id="3.40.190.10">
    <property type="entry name" value="Periplasmic binding protein-like II"/>
    <property type="match status" value="1"/>
</dbReference>
<sequence>MHALALAACLLLAGCGKGPWNNPHPPPDGDKVTYYSVMSPAPPKHLDPAISYASDEALFLMQIYEPPLGYHFLKRPYELEPLGVERMPAVSYLDATGKPLPAERVDEAAFTRYHLTVRADARYQPHPAFAVAENGGARYHFDDPAEGRRYRQITDFAHTDARPVRAEDYAYAIKRLADPRAGSPMIGFMGRYIVGMETLSAELDAVSRDGWLDLREFDLAGVDVLDERNYTITINGRYPQFVYWLAMHFFSPVPAEVDRFYHNPGFAESNLTLDWWPVGSGPFMMVRNDPNSEIVLERNPNYHGDVYPSEGAPGDRERGFLEDAGRPIPFIDRAEFRLEKAVLPLWTKFLQGYYDRSGEVHGNTNSVFDRAFVVGPEGLELADDLADHGITLSPDVKPGIYYYGFNMRDPVLGGYTEERRKLRRALQIAFDVEEYLNIFYKGNGIVAHSPIPPGIPGHKGGAEGINPYTHDWVDGEARRKPIEEARQLMVEAGYPNGRDARTGEPLKIFIDVQSQAISTTSMNWIDRAFSRIGVQVEFRPADWNRTREKLLTGNTQIFSHGWLADYPDPENFLFLLYGPESPLLCNCDGANNASYERPEYDELFEAMRVAPPGPARAAMVKRMVELYREDAVWLFAYYPKDVYLNNAWVHNTKRHGISKNTLKYLRINPALREQKRRAWNQPVTWPLYAGAALITALLLPAVIAYRRRQRATAR</sequence>
<dbReference type="SUPFAM" id="SSF53850">
    <property type="entry name" value="Periplasmic binding protein-like II"/>
    <property type="match status" value="1"/>
</dbReference>
<gene>
    <name evidence="7" type="ORF">HRUBRA_02559</name>
</gene>
<dbReference type="PANTHER" id="PTHR30290">
    <property type="entry name" value="PERIPLASMIC BINDING COMPONENT OF ABC TRANSPORTER"/>
    <property type="match status" value="1"/>
</dbReference>
<dbReference type="PATRIC" id="fig|1265313.6.peg.2523"/>
<keyword evidence="5" id="KW-0812">Transmembrane</keyword>
<protein>
    <submittedName>
        <fullName evidence="7">Dipeptide-binding protein ABC transporter, periplasmic substrate-binding protein component</fullName>
    </submittedName>
</protein>
<organism evidence="7 8">
    <name type="scientific">Pseudohaliea rubra DSM 19751</name>
    <dbReference type="NCBI Taxonomy" id="1265313"/>
    <lineage>
        <taxon>Bacteria</taxon>
        <taxon>Pseudomonadati</taxon>
        <taxon>Pseudomonadota</taxon>
        <taxon>Gammaproteobacteria</taxon>
        <taxon>Cellvibrionales</taxon>
        <taxon>Halieaceae</taxon>
        <taxon>Pseudohaliea</taxon>
    </lineage>
</organism>
<keyword evidence="5" id="KW-0472">Membrane</keyword>
<dbReference type="AlphaFoldDB" id="A0A095VNF0"/>
<reference evidence="7 8" key="1">
    <citation type="journal article" date="2014" name="Genome Announc.">
        <title>Genome Sequence of Gammaproteobacterial Pseudohaliea rubra Type Strain DSM 19751, Isolated from Coastal Seawater of the Mediterranean Sea.</title>
        <authorList>
            <person name="Spring S."/>
            <person name="Fiebig A."/>
            <person name="Riedel T."/>
            <person name="Goker M."/>
            <person name="Klenk H.P."/>
        </authorList>
    </citation>
    <scope>NUCLEOTIDE SEQUENCE [LARGE SCALE GENOMIC DNA]</scope>
    <source>
        <strain evidence="7 8">DSM 19751</strain>
    </source>
</reference>
<evidence type="ECO:0000256" key="1">
    <source>
        <dbReference type="ARBA" id="ARBA00004196"/>
    </source>
</evidence>
<dbReference type="HOGENOM" id="CLU_017028_6_0_6"/>
<dbReference type="GO" id="GO:0015833">
    <property type="term" value="P:peptide transport"/>
    <property type="evidence" value="ECO:0007669"/>
    <property type="project" value="TreeGrafter"/>
</dbReference>
<dbReference type="GO" id="GO:1904680">
    <property type="term" value="F:peptide transmembrane transporter activity"/>
    <property type="evidence" value="ECO:0007669"/>
    <property type="project" value="TreeGrafter"/>
</dbReference>
<keyword evidence="4" id="KW-0732">Signal</keyword>
<accession>A0A095VNF0</accession>
<name>A0A095VNF0_9GAMM</name>
<dbReference type="EMBL" id="AUVB01000080">
    <property type="protein sequence ID" value="KGE02915.1"/>
    <property type="molecule type" value="Genomic_DNA"/>
</dbReference>
<dbReference type="STRING" id="1265313.HRUBRA_02559"/>
<dbReference type="GO" id="GO:0030288">
    <property type="term" value="C:outer membrane-bounded periplasmic space"/>
    <property type="evidence" value="ECO:0007669"/>
    <property type="project" value="UniProtKB-ARBA"/>
</dbReference>
<dbReference type="eggNOG" id="COG4166">
    <property type="taxonomic scope" value="Bacteria"/>
</dbReference>
<keyword evidence="8" id="KW-1185">Reference proteome</keyword>
<evidence type="ECO:0000256" key="5">
    <source>
        <dbReference type="SAM" id="Phobius"/>
    </source>
</evidence>
<comment type="subcellular location">
    <subcellularLocation>
        <location evidence="1">Cell envelope</location>
    </subcellularLocation>
</comment>
<dbReference type="GO" id="GO:0043190">
    <property type="term" value="C:ATP-binding cassette (ABC) transporter complex"/>
    <property type="evidence" value="ECO:0007669"/>
    <property type="project" value="InterPro"/>
</dbReference>
<dbReference type="InterPro" id="IPR039424">
    <property type="entry name" value="SBP_5"/>
</dbReference>
<keyword evidence="3" id="KW-0813">Transport</keyword>
<dbReference type="Proteomes" id="UP000029640">
    <property type="component" value="Unassembled WGS sequence"/>
</dbReference>
<feature type="domain" description="Solute-binding protein family 5" evidence="6">
    <location>
        <begin position="160"/>
        <end position="579"/>
    </location>
</feature>
<dbReference type="InterPro" id="IPR000914">
    <property type="entry name" value="SBP_5_dom"/>
</dbReference>
<evidence type="ECO:0000313" key="8">
    <source>
        <dbReference type="Proteomes" id="UP000029640"/>
    </source>
</evidence>
<proteinExistence type="inferred from homology"/>
<evidence type="ECO:0000313" key="7">
    <source>
        <dbReference type="EMBL" id="KGE02915.1"/>
    </source>
</evidence>
<comment type="similarity">
    <text evidence="2">Belongs to the bacterial solute-binding protein 5 family.</text>
</comment>
<dbReference type="CDD" id="cd08505">
    <property type="entry name" value="PBP2_NikA_DppA_OppA_like_18"/>
    <property type="match status" value="1"/>
</dbReference>
<evidence type="ECO:0000256" key="2">
    <source>
        <dbReference type="ARBA" id="ARBA00005695"/>
    </source>
</evidence>
<dbReference type="Gene3D" id="3.10.105.10">
    <property type="entry name" value="Dipeptide-binding Protein, Domain 3"/>
    <property type="match status" value="1"/>
</dbReference>
<evidence type="ECO:0000256" key="3">
    <source>
        <dbReference type="ARBA" id="ARBA00022448"/>
    </source>
</evidence>
<feature type="transmembrane region" description="Helical" evidence="5">
    <location>
        <begin position="685"/>
        <end position="705"/>
    </location>
</feature>
<comment type="caution">
    <text evidence="7">The sequence shown here is derived from an EMBL/GenBank/DDBJ whole genome shotgun (WGS) entry which is preliminary data.</text>
</comment>
<evidence type="ECO:0000256" key="4">
    <source>
        <dbReference type="ARBA" id="ARBA00022729"/>
    </source>
</evidence>